<name>A0A8S5L8Y7_9CAUD</name>
<sequence length="48" mass="5586">MDKKFIEIIESALRGFIEDLIQSENGPSEDDIAYIKAEREYIKRLKAV</sequence>
<dbReference type="EMBL" id="BK014655">
    <property type="protein sequence ID" value="DAD66234.1"/>
    <property type="molecule type" value="Genomic_DNA"/>
</dbReference>
<protein>
    <submittedName>
        <fullName evidence="1">DNA repair protein REV1</fullName>
    </submittedName>
</protein>
<evidence type="ECO:0000313" key="1">
    <source>
        <dbReference type="EMBL" id="DAD66234.1"/>
    </source>
</evidence>
<reference evidence="1" key="1">
    <citation type="journal article" date="2021" name="Proc. Natl. Acad. Sci. U.S.A.">
        <title>A Catalog of Tens of Thousands of Viruses from Human Metagenomes Reveals Hidden Associations with Chronic Diseases.</title>
        <authorList>
            <person name="Tisza M.J."/>
            <person name="Buck C.B."/>
        </authorList>
    </citation>
    <scope>NUCLEOTIDE SEQUENCE</scope>
    <source>
        <strain evidence="1">CtjfQ5</strain>
    </source>
</reference>
<accession>A0A8S5L8Y7</accession>
<organism evidence="1">
    <name type="scientific">Siphoviridae sp. ctjfQ5</name>
    <dbReference type="NCBI Taxonomy" id="2823594"/>
    <lineage>
        <taxon>Viruses</taxon>
        <taxon>Duplodnaviria</taxon>
        <taxon>Heunggongvirae</taxon>
        <taxon>Uroviricota</taxon>
        <taxon>Caudoviricetes</taxon>
    </lineage>
</organism>
<proteinExistence type="predicted"/>